<dbReference type="Pfam" id="PF06200">
    <property type="entry name" value="tify"/>
    <property type="match status" value="1"/>
</dbReference>
<feature type="compositionally biased region" description="Polar residues" evidence="3">
    <location>
        <begin position="404"/>
        <end position="418"/>
    </location>
</feature>
<dbReference type="SMART" id="SM00979">
    <property type="entry name" value="TIFY"/>
    <property type="match status" value="1"/>
</dbReference>
<dbReference type="PANTHER" id="PTHR33077">
    <property type="entry name" value="PROTEIN TIFY 4A-RELATED-RELATED"/>
    <property type="match status" value="1"/>
</dbReference>
<feature type="region of interest" description="Disordered" evidence="3">
    <location>
        <begin position="341"/>
        <end position="441"/>
    </location>
</feature>
<comment type="similarity">
    <text evidence="1 2">Belongs to the TIFY/JAZ family.</text>
</comment>
<evidence type="ECO:0000313" key="6">
    <source>
        <dbReference type="Proteomes" id="UP001419268"/>
    </source>
</evidence>
<reference evidence="5 6" key="1">
    <citation type="submission" date="2024-01" db="EMBL/GenBank/DDBJ databases">
        <title>Genome assemblies of Stephania.</title>
        <authorList>
            <person name="Yang L."/>
        </authorList>
    </citation>
    <scope>NUCLEOTIDE SEQUENCE [LARGE SCALE GENOMIC DNA]</scope>
    <source>
        <strain evidence="5">JXDWG</strain>
        <tissue evidence="5">Leaf</tissue>
    </source>
</reference>
<dbReference type="InterPro" id="IPR040390">
    <property type="entry name" value="TIFY/JAZ"/>
</dbReference>
<dbReference type="AlphaFoldDB" id="A0AAP0PPP8"/>
<comment type="domain">
    <text evidence="2">The jas domain is required for interaction with COI1.</text>
</comment>
<comment type="subcellular location">
    <subcellularLocation>
        <location evidence="2">Nucleus</location>
    </subcellularLocation>
</comment>
<dbReference type="GO" id="GO:0009611">
    <property type="term" value="P:response to wounding"/>
    <property type="evidence" value="ECO:0007669"/>
    <property type="project" value="UniProtKB-UniRule"/>
</dbReference>
<organism evidence="5 6">
    <name type="scientific">Stephania cephalantha</name>
    <dbReference type="NCBI Taxonomy" id="152367"/>
    <lineage>
        <taxon>Eukaryota</taxon>
        <taxon>Viridiplantae</taxon>
        <taxon>Streptophyta</taxon>
        <taxon>Embryophyta</taxon>
        <taxon>Tracheophyta</taxon>
        <taxon>Spermatophyta</taxon>
        <taxon>Magnoliopsida</taxon>
        <taxon>Ranunculales</taxon>
        <taxon>Menispermaceae</taxon>
        <taxon>Menispermoideae</taxon>
        <taxon>Cissampelideae</taxon>
        <taxon>Stephania</taxon>
    </lineage>
</organism>
<comment type="caution">
    <text evidence="5">The sequence shown here is derived from an EMBL/GenBank/DDBJ whole genome shotgun (WGS) entry which is preliminary data.</text>
</comment>
<proteinExistence type="inferred from homology"/>
<feature type="domain" description="Tify" evidence="4">
    <location>
        <begin position="303"/>
        <end position="338"/>
    </location>
</feature>
<feature type="compositionally biased region" description="Basic and acidic residues" evidence="3">
    <location>
        <begin position="422"/>
        <end position="441"/>
    </location>
</feature>
<dbReference type="InterPro" id="IPR010399">
    <property type="entry name" value="Tify_dom"/>
</dbReference>
<keyword evidence="2" id="KW-1184">Jasmonic acid signaling pathway</keyword>
<keyword evidence="6" id="KW-1185">Reference proteome</keyword>
<keyword evidence="2" id="KW-0539">Nucleus</keyword>
<feature type="compositionally biased region" description="Polar residues" evidence="3">
    <location>
        <begin position="170"/>
        <end position="181"/>
    </location>
</feature>
<feature type="compositionally biased region" description="Polar residues" evidence="3">
    <location>
        <begin position="361"/>
        <end position="376"/>
    </location>
</feature>
<name>A0AAP0PPP8_9MAGN</name>
<dbReference type="EMBL" id="JBBNAG010000003">
    <property type="protein sequence ID" value="KAK9149785.1"/>
    <property type="molecule type" value="Genomic_DNA"/>
</dbReference>
<evidence type="ECO:0000256" key="3">
    <source>
        <dbReference type="SAM" id="MobiDB-lite"/>
    </source>
</evidence>
<dbReference type="GO" id="GO:2000022">
    <property type="term" value="P:regulation of jasmonic acid mediated signaling pathway"/>
    <property type="evidence" value="ECO:0007669"/>
    <property type="project" value="UniProtKB-UniRule"/>
</dbReference>
<sequence>MAVLMMMAHHNTRENDVNNPNTSKEGEKPIFHDFLGTTCAPDSSIPLPPNNQHSKISFGGEMRLLSEASDLGSVERQMGNHFEGVPVQGPKSNLPISELSNRFAGRKRSNSDSIFLGWARDRTTPPPQIGQDPLESSHLMRILNRNNVGERIRGSHDDDMFFSMQPPRPTSTSHPVLQPSGSGRMEPFASKWERSNPMSAGPTSQNQRLGQFAAYADKISSSLYRDSNAGPSIISQPAADEGSRTGIKGSGILSAINTSSAINTVSVPRDRNLSGVLLSGSTLKSGTQIAAPEPSNAGSRHGLASVSRQMTIFYAGQAHVFDDVHPKKADVIMALAGSNGGSWSTTYSSKSRARPPPIETSAPNAENGSSFGSLTFPQEARGKPSMVSNSSHAFNQGPGIPTTPVDTTSLSSGDNQGNMIPRDVRTQSRATEHDIEGKREV</sequence>
<evidence type="ECO:0000313" key="5">
    <source>
        <dbReference type="EMBL" id="KAK9149785.1"/>
    </source>
</evidence>
<feature type="compositionally biased region" description="Polar residues" evidence="3">
    <location>
        <begin position="341"/>
        <end position="350"/>
    </location>
</feature>
<dbReference type="PANTHER" id="PTHR33077:SF8">
    <property type="entry name" value="PROTEIN TIFY 8"/>
    <property type="match status" value="1"/>
</dbReference>
<evidence type="ECO:0000256" key="1">
    <source>
        <dbReference type="ARBA" id="ARBA00008614"/>
    </source>
</evidence>
<protein>
    <recommendedName>
        <fullName evidence="2">Protein TIFY</fullName>
    </recommendedName>
    <alternativeName>
        <fullName evidence="2">Jasmonate ZIM domain-containing protein</fullName>
    </alternativeName>
</protein>
<evidence type="ECO:0000259" key="4">
    <source>
        <dbReference type="PROSITE" id="PS51320"/>
    </source>
</evidence>
<gene>
    <name evidence="5" type="ORF">Scep_008542</name>
</gene>
<dbReference type="Proteomes" id="UP001419268">
    <property type="component" value="Unassembled WGS sequence"/>
</dbReference>
<comment type="function">
    <text evidence="2">Repressor of jasmonate responses.</text>
</comment>
<feature type="region of interest" description="Disordered" evidence="3">
    <location>
        <begin position="166"/>
        <end position="185"/>
    </location>
</feature>
<dbReference type="GO" id="GO:0005634">
    <property type="term" value="C:nucleus"/>
    <property type="evidence" value="ECO:0007669"/>
    <property type="project" value="UniProtKB-SubCell"/>
</dbReference>
<evidence type="ECO:0000256" key="2">
    <source>
        <dbReference type="RuleBase" id="RU369065"/>
    </source>
</evidence>
<dbReference type="PROSITE" id="PS51320">
    <property type="entry name" value="TIFY"/>
    <property type="match status" value="1"/>
</dbReference>
<dbReference type="GO" id="GO:0031347">
    <property type="term" value="P:regulation of defense response"/>
    <property type="evidence" value="ECO:0007669"/>
    <property type="project" value="UniProtKB-UniRule"/>
</dbReference>
<accession>A0AAP0PPP8</accession>